<keyword evidence="5" id="KW-1185">Reference proteome</keyword>
<dbReference type="Gene3D" id="2.60.40.1120">
    <property type="entry name" value="Carboxypeptidase-like, regulatory domain"/>
    <property type="match status" value="1"/>
</dbReference>
<keyword evidence="1" id="KW-0175">Coiled coil</keyword>
<keyword evidence="3" id="KW-0732">Signal</keyword>
<dbReference type="EMBL" id="CM001441">
    <property type="protein sequence ID" value="EHQ88481.1"/>
    <property type="molecule type" value="Genomic_DNA"/>
</dbReference>
<dbReference type="HOGENOM" id="CLU_225216_0_0_9"/>
<proteinExistence type="predicted"/>
<feature type="compositionally biased region" description="Low complexity" evidence="2">
    <location>
        <begin position="3059"/>
        <end position="3074"/>
    </location>
</feature>
<feature type="signal peptide" evidence="3">
    <location>
        <begin position="1"/>
        <end position="27"/>
    </location>
</feature>
<accession>H5Y2D3</accession>
<dbReference type="OrthoDB" id="9757737at2"/>
<dbReference type="Proteomes" id="UP000005104">
    <property type="component" value="Chromosome"/>
</dbReference>
<reference evidence="4 5" key="1">
    <citation type="submission" date="2011-11" db="EMBL/GenBank/DDBJ databases">
        <title>The Noncontiguous Finished genome of Desulfosporosinus youngiae DSM 17734.</title>
        <authorList>
            <consortium name="US DOE Joint Genome Institute (JGI-PGF)"/>
            <person name="Lucas S."/>
            <person name="Han J."/>
            <person name="Lapidus A."/>
            <person name="Cheng J.-F."/>
            <person name="Goodwin L."/>
            <person name="Pitluck S."/>
            <person name="Peters L."/>
            <person name="Ovchinnikova G."/>
            <person name="Lu M."/>
            <person name="Land M.L."/>
            <person name="Hauser L."/>
            <person name="Pester M."/>
            <person name="Spring S."/>
            <person name="Ollivier B."/>
            <person name="Rattei T."/>
            <person name="Klenk H.-P."/>
            <person name="Wagner M."/>
            <person name="Loy A."/>
            <person name="Woyke T.J."/>
        </authorList>
    </citation>
    <scope>NUCLEOTIDE SEQUENCE [LARGE SCALE GENOMIC DNA]</scope>
    <source>
        <strain evidence="4 5">DSM 17734</strain>
    </source>
</reference>
<dbReference type="Gene3D" id="2.60.40.1080">
    <property type="match status" value="1"/>
</dbReference>
<name>H5Y2D3_9FIRM</name>
<dbReference type="Gene3D" id="3.40.50.12090">
    <property type="match status" value="2"/>
</dbReference>
<sequence>MRNFKKVMSVFLVSVMLLSILPLNSLAQASNLSLSDAAMSDKDGPVSTSNSLEQGSSNLETSDPAVSETDISETTANSLAPGEGNPNAREQLIAALAEQYGSENSEAMFDSMVSMGIVDEKGNRLTYKIEMDGKLYTLDQMREIVNAPGVDLTKEVKVDDKVVMLAFISQLINFEKYLQFVEDNFLKNQVTVTDEHLKMLADLENQLNIEGISLVEGTSENAVISDTDPDAVVEYSLGAISANNTVDITYTLTGGGADARVTFSQECLSGVLDADAITTTSAAITLTSGSPTESVTLNLPGVENILWKGGADLCYVRLHALQGGLFANGKSSQLVPVKMNSNFNFTAFKGANVLLNPVPNNNLDGWKVDKGRWHNGTYGGEIKGNANSTVTAWQDVQLSADGISLAANGELKVGARGTFWGQASSTMTASLLVYFYDRQPSQSEYLDIGYLALKQVYDKDYQVGAHNETLSFSGYTVPINTTHMRLVAQNNNSLTLGPSMRNFSLTVTDTVAPKVKAISSPAKTFKAGEQVPIVVTFSEPVVQNSGLTLTMKDANNKIYTATSQATGLISTKVTFRYDIQPQTPITLWPVSISAGVKDTSDNLSAAYNFPIDGGTGKTIPLATTFAYNELDSLLDLTLKHADGTELTGAYLPEETKGQLEIELFQSNVPTIDQSTVGAKQNEWLINHTTVDPEDGQKFTVDRLFASYDNGVNKIPLYITDATDKLTAEFDLPSRDTVFKMRLFMATGELDEESKPIFRPIFENGYSANFSIGALTLVEAKDMTINYPESYPSGRDKVLNLGDSETVKLTYTYSGDATYQKPEDFKWVSSDPAIATISASTGEITPVGVGKVTFNLVAMNGTNDGTKDVSIQSAEFTVQASLDKPSLSVSKFITTQKGVPVQVMWSTNVIYMNQQAEPQKDTTFNVELYEGSYSSIADLMGKTPTYTATSGVNASSFTIPGDQLTQLSIGAQPAYTVKISTDNPNVSGDTVAAVGNIIVTSPPAQVKIDRPASYYILDTANQLTVNWQSMNVNTASGYDFEFEVTKNGASVTESQEPSGSYTLNLADVTGKLKDVYTVTAKIKNTGDEAYSYDSFVLNVYDAQAMKIWVDKQDPSSSITLDNSGRISAMTSAEIVALERNIALTNQLSINYGDYSYGSVSDQIEWKSSDSKVGSINYSQGGVYKNIENYASPSYMPTTNFILAGLKDGTTTIDATHKLSRMTDTLGVTVKTLKDKLYLFQAMPLAVTEFSYTNGDGTEKTISSDNQGAVAIYEPKGIKSDVKLKSTVGDSIYLGTIYHNTLLSGENDGSKGQFYPINNFVLRKAAQLDLNFKNPDGTPYTGTVTLRGGVYKNGNYCEDSEISDQADAWKRTITINPDNGAYRQVFDITRFWSAAGGENSTSSVNASDKIDYIFEFHFGNDDYQPQIRKFSGNLSGADVLRFGESVVNLVSIAAEDKDKPFFAAQYLDRYKKSGRLDYIKNATGNLGLNAQTPKVRIDTQALWWGEPLENKQVSISLINEKGSVLAGQNFKTFQYPFATMLVTENQLVIDQSNIWVDEKGRGKLTVKLFNADGTLYNSTLQPYSIRNMLNVENVSQSQDINQKFQEELQKSIKAGSSFDAKDKFTQRALDYASNIKFGNDNFSLMLAPTSDPTVFNGLLQLKAGDDVMDMGPEEDEFSLMLDDDEVESAVKSGYAKARELAGNLKDDLESLQEDAQDSSVNYQVGGYFSCQVRYNFETTTWEIRPIGGGIKAGIGFNYSTTNNVLIGGIVPATFELALGAAVRLEFDAHMLYEPVSFGGIDYSWQADKENVTDYLTNLRIKAYIYAFGGLGFDATIVALKIGVFGQLTLENENKFLNRNYLDAAIADLPAGHNQTEKALSGSRLNLQGKIGIKFVAKLLLISYKKTLASASFEKEWTYRNWNKIEAYWKETTGDMLTEDNMSLATRLYAAATGQDLVVITKAPELESREYLKEYTRVWGSPSGMMRALSLDTENLAPNTLQTNAYPYANPLLASDGSMFVYLSDNNSSNVWDTTANYALKHDGSYVDQGKINPSVESFGDSQLSFAGNGSLAISAWVRLADKLEKNGDQELSTAEIAMMTNNTEIFTSIYKAGSWTTERLTNNSTPDMAPVVATNGRQALAVWRSVYAGDAANPTDFSSKDTLVYRIYDGRNWSETKSLYNGVSGSVVGLEAAMMSDGTSAVAYIIDPSEAREANSYEIVYGVLDEGGAIVKNVRLTNDDTPDENPQLTVAKIGDEERFMLGWYKMEGENSDIRLATFSEDGSPKEDFVDSLKAVSSGNTIGSNFKFVNTSQTNNDFKNLSLLWVEPNSQGSDSLKAIKFMQESVDGTNLTLTSAAVDVAEMPEKTVIDSFDAYVSNAANDEVKVIILGTEAKDGEFDTETDTDEDGNTVEIQVPKTESKMFTATQAYQNKAQITAAEFDYTGIKSGFSLPIAFTVQNQGKEVMTSVTLDYRDGDGTESKTFDQLTVLTGTSKTLIVNYSVPVNIADLSYSGTASFGDSPIILTGNGTLPLAVADVGFTKIDTVKEQDGQRQFAVSLYNSSDYKLKTSGKQVKLAIYDNSAYTSGTEVAPIVSISAPDQLSLIDNGAYTANLSFDLKSYLAGQGKDEIPANGVTLYVKAWIVDSSDKELPEFVGENNFSTLVCDNLVKRNGGNPIKVDVKQSNSETKTTAVLTLQNLAMKAVTNGNVAVNLLDEGGNIISTQYLSNTAEGLVALDSEAVINKTFVFDTLGADVEAYYFNAAADSMNADLLVLGATGLGVNFDKDTTTYDNLSANGLKSTNLTAISANPKAKVVLMDASNTVLAEETGAVAYTLPLAAGSNTFEVTVEPDGAGALPKTYSLTVANAAPASGSVTLSASEPGPRGWWNSSSVPVTLTATGLTNFTPTKVEYKVDNGDWMSKAYTSSPIDVTNITTEGTHFISAKLQDANDYKLTASSLTVKVDRTAPIFRADKTSAALAGDTLTVSAEVTDALSGIHSVVMTSGGTTYPMQKQGDTDTYTADITANIIGVITIVATDLAGNTAQISTGSSNPGGSSGGGGSHTPKPTNPTTPTSTTVTGSVIDGRTGAQVSNVAVTVTTDSEGNVTISMNAVQVLILKQPDGTTSPFSDFSKVAITTATGSPATISADGTIQVQNLAKGTDNHFIISYYLGNGQRITLGTMDINMDSNGNVQLTTTLIDPYGIITDSATGAVITGADVTLYYADTERNKAAGKIPDSLVELPIIEGFEPNDNKNPQISDLSGAYGFMVFPTSDYYIVATKDGYDQFRSPTIPVEQDIVKLDFKMNQPRVGVTRLAGLTKVDTALEIAKASYTGKISNVILATADNFPDALAGSVLGYKLNAPILLVGSSEEDHTKVITYLKDYLDPQGTVNILGGRAAVSAAVEGKILASGFSQIKRLGGFDQYETALKIANELDLLTGTPVVLAYGENYPDALSISSAAAAMQYPILLVGKDGISEGVKEKIAELKPIRVYIIGGQAVVGRAVEDQVSELIPLGKSAIVRLSGVDRYETSSAVANYFKLAGRTISVATGENFPDALAGSAYAANFNAPIILVDDKLSETILNYLETKKMTGATIFGGEFVISKAVEQQLEQLLGK</sequence>
<gene>
    <name evidence="4" type="ORF">DesyoDRAFT_1318</name>
</gene>
<dbReference type="Pfam" id="PF04122">
    <property type="entry name" value="CW_binding_2"/>
    <property type="match status" value="3"/>
</dbReference>
<feature type="region of interest" description="Disordered" evidence="2">
    <location>
        <begin position="3041"/>
        <end position="3079"/>
    </location>
</feature>
<evidence type="ECO:0000256" key="1">
    <source>
        <dbReference type="SAM" id="Coils"/>
    </source>
</evidence>
<feature type="chain" id="PRO_5038805398" evidence="3">
    <location>
        <begin position="28"/>
        <end position="3612"/>
    </location>
</feature>
<organism evidence="4 5">
    <name type="scientific">Desulfosporosinus youngiae DSM 17734</name>
    <dbReference type="NCBI Taxonomy" id="768710"/>
    <lineage>
        <taxon>Bacteria</taxon>
        <taxon>Bacillati</taxon>
        <taxon>Bacillota</taxon>
        <taxon>Clostridia</taxon>
        <taxon>Eubacteriales</taxon>
        <taxon>Desulfitobacteriaceae</taxon>
        <taxon>Desulfosporosinus</taxon>
    </lineage>
</organism>
<dbReference type="InterPro" id="IPR008964">
    <property type="entry name" value="Invasin/intimin_cell_adhesion"/>
</dbReference>
<dbReference type="STRING" id="768710.DesyoDRAFT_1318"/>
<evidence type="ECO:0000256" key="2">
    <source>
        <dbReference type="SAM" id="MobiDB-lite"/>
    </source>
</evidence>
<dbReference type="eggNOG" id="COG2247">
    <property type="taxonomic scope" value="Bacteria"/>
</dbReference>
<evidence type="ECO:0000313" key="4">
    <source>
        <dbReference type="EMBL" id="EHQ88481.1"/>
    </source>
</evidence>
<feature type="region of interest" description="Disordered" evidence="2">
    <location>
        <begin position="37"/>
        <end position="85"/>
    </location>
</feature>
<dbReference type="PANTHER" id="PTHR30032">
    <property type="entry name" value="N-ACETYLMURAMOYL-L-ALANINE AMIDASE-RELATED"/>
    <property type="match status" value="1"/>
</dbReference>
<dbReference type="SUPFAM" id="SSF49373">
    <property type="entry name" value="Invasin/intimin cell-adhesion fragments"/>
    <property type="match status" value="1"/>
</dbReference>
<dbReference type="eggNOG" id="COG5492">
    <property type="taxonomic scope" value="Bacteria"/>
</dbReference>
<dbReference type="InterPro" id="IPR007253">
    <property type="entry name" value="Cell_wall-bd_2"/>
</dbReference>
<evidence type="ECO:0000313" key="5">
    <source>
        <dbReference type="Proteomes" id="UP000005104"/>
    </source>
</evidence>
<evidence type="ECO:0000256" key="3">
    <source>
        <dbReference type="SAM" id="SignalP"/>
    </source>
</evidence>
<feature type="coiled-coil region" evidence="1">
    <location>
        <begin position="1692"/>
        <end position="1719"/>
    </location>
</feature>
<dbReference type="RefSeq" id="WP_007780920.1">
    <property type="nucleotide sequence ID" value="NZ_CM001441.1"/>
</dbReference>
<protein>
    <submittedName>
        <fullName evidence="4">Cell wall-binding protein</fullName>
    </submittedName>
</protein>
<dbReference type="InterPro" id="IPR051922">
    <property type="entry name" value="Bact_Sporulation_Assoc"/>
</dbReference>
<dbReference type="PANTHER" id="PTHR30032:SF8">
    <property type="entry name" value="GERMINATION-SPECIFIC N-ACETYLMURAMOYL-L-ALANINE AMIDASE"/>
    <property type="match status" value="1"/>
</dbReference>
<feature type="compositionally biased region" description="Polar residues" evidence="2">
    <location>
        <begin position="46"/>
        <end position="61"/>
    </location>
</feature>